<comment type="caution">
    <text evidence="4">The sequence shown here is derived from an EMBL/GenBank/DDBJ whole genome shotgun (WGS) entry which is preliminary data.</text>
</comment>
<dbReference type="PANTHER" id="PTHR12510">
    <property type="entry name" value="TROPONIN C-AKIN-1 PROTEIN"/>
    <property type="match status" value="1"/>
</dbReference>
<dbReference type="SUPFAM" id="SSF110857">
    <property type="entry name" value="Gamma-glutamyl cyclotransferase-like"/>
    <property type="match status" value="1"/>
</dbReference>
<evidence type="ECO:0000256" key="2">
    <source>
        <dbReference type="RuleBase" id="RU367036"/>
    </source>
</evidence>
<evidence type="ECO:0000259" key="3">
    <source>
        <dbReference type="Pfam" id="PF06094"/>
    </source>
</evidence>
<dbReference type="Pfam" id="PF06094">
    <property type="entry name" value="GGACT"/>
    <property type="match status" value="1"/>
</dbReference>
<evidence type="ECO:0000313" key="5">
    <source>
        <dbReference type="Proteomes" id="UP001217089"/>
    </source>
</evidence>
<dbReference type="InterPro" id="IPR009288">
    <property type="entry name" value="AIG2-like_dom"/>
</dbReference>
<gene>
    <name evidence="4" type="ORF">KUTeg_015090</name>
</gene>
<dbReference type="InterPro" id="IPR039126">
    <property type="entry name" value="GGACT"/>
</dbReference>
<sequence>MHLVFVYGTLKTGQPNNYLLDNPENGYKKYIGKGVTEEKFPLVIASQYNIPFMLPAAGNEKGQVNKLENHPHWYQRIKTQIIRSESESTNQNVECWCYFLTDFIPDLLKLQCHSSYDYKGNHGLAYIAPKDRDLTADGVRKILMSVKSNVS</sequence>
<organism evidence="4 5">
    <name type="scientific">Tegillarca granosa</name>
    <name type="common">Malaysian cockle</name>
    <name type="synonym">Anadara granosa</name>
    <dbReference type="NCBI Taxonomy" id="220873"/>
    <lineage>
        <taxon>Eukaryota</taxon>
        <taxon>Metazoa</taxon>
        <taxon>Spiralia</taxon>
        <taxon>Lophotrochozoa</taxon>
        <taxon>Mollusca</taxon>
        <taxon>Bivalvia</taxon>
        <taxon>Autobranchia</taxon>
        <taxon>Pteriomorphia</taxon>
        <taxon>Arcoida</taxon>
        <taxon>Arcoidea</taxon>
        <taxon>Arcidae</taxon>
        <taxon>Tegillarca</taxon>
    </lineage>
</organism>
<protein>
    <recommendedName>
        <fullName evidence="2">Gamma-glutamylcyclotransferase family protein</fullName>
    </recommendedName>
</protein>
<comment type="similarity">
    <text evidence="1 2">Belongs to the gamma-glutamylcyclotransferase family.</text>
</comment>
<dbReference type="Gene3D" id="3.10.490.10">
    <property type="entry name" value="Gamma-glutamyl cyclotransferase-like"/>
    <property type="match status" value="2"/>
</dbReference>
<dbReference type="Proteomes" id="UP001217089">
    <property type="component" value="Unassembled WGS sequence"/>
</dbReference>
<evidence type="ECO:0000256" key="1">
    <source>
        <dbReference type="ARBA" id="ARBA00008861"/>
    </source>
</evidence>
<dbReference type="EMBL" id="JARBDR010000793">
    <property type="protein sequence ID" value="KAJ8307006.1"/>
    <property type="molecule type" value="Genomic_DNA"/>
</dbReference>
<dbReference type="InterPro" id="IPR013024">
    <property type="entry name" value="GGCT-like"/>
</dbReference>
<accession>A0ABQ9ERK6</accession>
<dbReference type="PANTHER" id="PTHR12510:SF4">
    <property type="entry name" value="GAMMA-GLUTAMYLAMINECYCLOTRANSFERASE"/>
    <property type="match status" value="1"/>
</dbReference>
<reference evidence="4 5" key="1">
    <citation type="submission" date="2022-12" db="EMBL/GenBank/DDBJ databases">
        <title>Chromosome-level genome of Tegillarca granosa.</title>
        <authorList>
            <person name="Kim J."/>
        </authorList>
    </citation>
    <scope>NUCLEOTIDE SEQUENCE [LARGE SCALE GENOMIC DNA]</scope>
    <source>
        <strain evidence="4">Teg-2019</strain>
        <tissue evidence="4">Adductor muscle</tissue>
    </source>
</reference>
<proteinExistence type="inferred from homology"/>
<dbReference type="CDD" id="cd06661">
    <property type="entry name" value="GGCT_like"/>
    <property type="match status" value="1"/>
</dbReference>
<evidence type="ECO:0000313" key="4">
    <source>
        <dbReference type="EMBL" id="KAJ8307006.1"/>
    </source>
</evidence>
<keyword evidence="5" id="KW-1185">Reference proteome</keyword>
<feature type="domain" description="Gamma-glutamylcyclotransferase AIG2-like" evidence="3">
    <location>
        <begin position="4"/>
        <end position="102"/>
    </location>
</feature>
<name>A0ABQ9ERK6_TEGGR</name>
<dbReference type="InterPro" id="IPR036568">
    <property type="entry name" value="GGCT-like_sf"/>
</dbReference>